<proteinExistence type="predicted"/>
<organism evidence="3 4">
    <name type="scientific">Flemingia macrophylla</name>
    <dbReference type="NCBI Taxonomy" id="520843"/>
    <lineage>
        <taxon>Eukaryota</taxon>
        <taxon>Viridiplantae</taxon>
        <taxon>Streptophyta</taxon>
        <taxon>Embryophyta</taxon>
        <taxon>Tracheophyta</taxon>
        <taxon>Spermatophyta</taxon>
        <taxon>Magnoliopsida</taxon>
        <taxon>eudicotyledons</taxon>
        <taxon>Gunneridae</taxon>
        <taxon>Pentapetalae</taxon>
        <taxon>rosids</taxon>
        <taxon>fabids</taxon>
        <taxon>Fabales</taxon>
        <taxon>Fabaceae</taxon>
        <taxon>Papilionoideae</taxon>
        <taxon>50 kb inversion clade</taxon>
        <taxon>NPAAA clade</taxon>
        <taxon>indigoferoid/millettioid clade</taxon>
        <taxon>Phaseoleae</taxon>
        <taxon>Flemingia</taxon>
    </lineage>
</organism>
<feature type="transmembrane region" description="Helical" evidence="1">
    <location>
        <begin position="160"/>
        <end position="178"/>
    </location>
</feature>
<keyword evidence="4" id="KW-1185">Reference proteome</keyword>
<evidence type="ECO:0000259" key="2">
    <source>
        <dbReference type="Pfam" id="PF25884"/>
    </source>
</evidence>
<reference evidence="3 4" key="1">
    <citation type="submission" date="2024-08" db="EMBL/GenBank/DDBJ databases">
        <title>Insights into the chromosomal genome structure of Flemingia macrophylla.</title>
        <authorList>
            <person name="Ding Y."/>
            <person name="Zhao Y."/>
            <person name="Bi W."/>
            <person name="Wu M."/>
            <person name="Zhao G."/>
            <person name="Gong Y."/>
            <person name="Li W."/>
            <person name="Zhang P."/>
        </authorList>
    </citation>
    <scope>NUCLEOTIDE SEQUENCE [LARGE SCALE GENOMIC DNA]</scope>
    <source>
        <strain evidence="3">DYQJB</strain>
        <tissue evidence="3">Leaf</tissue>
    </source>
</reference>
<dbReference type="PANTHER" id="PTHR33976">
    <property type="entry name" value="OS07G0645000 PROTEIN"/>
    <property type="match status" value="1"/>
</dbReference>
<evidence type="ECO:0000313" key="3">
    <source>
        <dbReference type="EMBL" id="KAL2325496.1"/>
    </source>
</evidence>
<sequence length="179" mass="20095">MMSFVWFVCADDEEDLLKYINIYRTTLNLPALEENGNADCLAEDIAEHLRKKKCQDFGDYYPAPGSNSKIPNFQKSVDKCKIDANTTKDGVIMPLCVPGLDSDDLFSNYTKSNRYTKYLNSSKYKIAGVGSEENWMVLILSTNSSSGSFSSATSLLAEAWKSHFLALIFFFSTILVLFN</sequence>
<evidence type="ECO:0000313" key="4">
    <source>
        <dbReference type="Proteomes" id="UP001603857"/>
    </source>
</evidence>
<keyword evidence="1" id="KW-1133">Transmembrane helix</keyword>
<protein>
    <recommendedName>
        <fullName evidence="2">Uncharacterized GPI-anchored protein At5g19230-like domain-containing protein</fullName>
    </recommendedName>
</protein>
<gene>
    <name evidence="3" type="ORF">Fmac_024554</name>
</gene>
<dbReference type="EMBL" id="JBGMDY010000008">
    <property type="protein sequence ID" value="KAL2325496.1"/>
    <property type="molecule type" value="Genomic_DNA"/>
</dbReference>
<name>A0ABD1LPR2_9FABA</name>
<accession>A0ABD1LPR2</accession>
<dbReference type="InterPro" id="IPR045285">
    <property type="entry name" value="At5g19230-like"/>
</dbReference>
<keyword evidence="1" id="KW-0812">Transmembrane</keyword>
<dbReference type="PANTHER" id="PTHR33976:SF10">
    <property type="entry name" value="GLYCOPROTEIN MEMBRANE GPI-ANCHORED PROTEIN"/>
    <property type="match status" value="1"/>
</dbReference>
<dbReference type="InterPro" id="IPR059083">
    <property type="entry name" value="At5g19230_dom"/>
</dbReference>
<evidence type="ECO:0000256" key="1">
    <source>
        <dbReference type="SAM" id="Phobius"/>
    </source>
</evidence>
<feature type="domain" description="Uncharacterized GPI-anchored protein At5g19230-like" evidence="2">
    <location>
        <begin position="13"/>
        <end position="140"/>
    </location>
</feature>
<dbReference type="Proteomes" id="UP001603857">
    <property type="component" value="Unassembled WGS sequence"/>
</dbReference>
<keyword evidence="1" id="KW-0472">Membrane</keyword>
<dbReference type="AlphaFoldDB" id="A0ABD1LPR2"/>
<comment type="caution">
    <text evidence="3">The sequence shown here is derived from an EMBL/GenBank/DDBJ whole genome shotgun (WGS) entry which is preliminary data.</text>
</comment>
<dbReference type="Pfam" id="PF25884">
    <property type="entry name" value="At5g19230"/>
    <property type="match status" value="1"/>
</dbReference>